<gene>
    <name evidence="7" type="ORF">DENOEST_0108</name>
</gene>
<dbReference type="GO" id="GO:0008270">
    <property type="term" value="F:zinc ion binding"/>
    <property type="evidence" value="ECO:0007669"/>
    <property type="project" value="InterPro"/>
</dbReference>
<dbReference type="OrthoDB" id="480426at2"/>
<accession>A0A6S6XRI6</accession>
<reference evidence="7 8" key="1">
    <citation type="submission" date="2020-03" db="EMBL/GenBank/DDBJ databases">
        <authorList>
            <consortium name="Genoscope - CEA"/>
            <person name="William W."/>
        </authorList>
    </citation>
    <scope>NUCLEOTIDE SEQUENCE [LARGE SCALE GENOMIC DNA]</scope>
    <source>
        <strain evidence="8">DSM 16959</strain>
    </source>
</reference>
<dbReference type="GO" id="GO:0006508">
    <property type="term" value="P:proteolysis"/>
    <property type="evidence" value="ECO:0007669"/>
    <property type="project" value="InterPro"/>
</dbReference>
<dbReference type="InterPro" id="IPR011049">
    <property type="entry name" value="Serralysin-like_metalloprot_C"/>
</dbReference>
<evidence type="ECO:0000259" key="6">
    <source>
        <dbReference type="SMART" id="SM00235"/>
    </source>
</evidence>
<dbReference type="EMBL" id="LR778301">
    <property type="protein sequence ID" value="CAB1367280.1"/>
    <property type="molecule type" value="Genomic_DNA"/>
</dbReference>
<keyword evidence="5" id="KW-0677">Repeat</keyword>
<dbReference type="KEGG" id="doe:DENOEST_0108"/>
<dbReference type="InterPro" id="IPR013858">
    <property type="entry name" value="Peptidase_M10B_C"/>
</dbReference>
<dbReference type="GO" id="GO:0005615">
    <property type="term" value="C:extracellular space"/>
    <property type="evidence" value="ECO:0007669"/>
    <property type="project" value="InterPro"/>
</dbReference>
<name>A0A6S6XRI6_9PROT</name>
<sequence>MPSPISNPAGQYPTSFTPASGVTHIDALIDDFKWGGALGTGANLTYSFPYLTSTTAYWDTQDSGKYSSLNEPEGSSGLNAVQRQAVQGALAAWSNVANITFSQVADGQTNVGDLRFTWTSAAQENSVGWAFAPSSYWASGGDVWLSQPAIGNKPDSYWSPGNFGFKLLLHEIGHALAFKHPFEGTPQLSGAQDSLQYSVMSYTEHPHAIFRKVTPNSSGDYDFLAYYVEPDTPMLYDIAAIQYLYGANTSYRSGDDTYSFDPATPFFRTLWDAGGNDTLSAANFSKGVVIDLNAGAYSSITIESDPLPAGYSGGTVPTYYGTDNLAIAYGSLIENTTGGSGADRITGNSADNLLQGKGGNDTLNGSAGDDTALYAARRTDYTVTRTSSGHAVADKSGAEGTDQLSAIEHLRFSDKSVNLTIQAKTVSLGTAKLNTLVELYIAYFNRVPDADGLSYWIDQYVQGQTLEQIGQSFYSAAVQYSSLTGYSATMDNGDFVRIVYANVLGRSGGNAPPQADVDYWAGNLASGNDTRGSLIQTMLTSAHTFKGDATWGWVADLLDNKTQVGKVFAVEQGLGYLTSAENISQGMNIAAAVTATSTTAALGLIGINDPPLTA</sequence>
<dbReference type="RefSeq" id="WP_145770222.1">
    <property type="nucleotide sequence ID" value="NZ_LR778301.1"/>
</dbReference>
<keyword evidence="4" id="KW-0964">Secreted</keyword>
<dbReference type="Gene3D" id="2.150.10.10">
    <property type="entry name" value="Serralysin-like metalloprotease, C-terminal"/>
    <property type="match status" value="1"/>
</dbReference>
<dbReference type="SMART" id="SM00235">
    <property type="entry name" value="ZnMc"/>
    <property type="match status" value="1"/>
</dbReference>
<dbReference type="GO" id="GO:0008237">
    <property type="term" value="F:metallopeptidase activity"/>
    <property type="evidence" value="ECO:0007669"/>
    <property type="project" value="InterPro"/>
</dbReference>
<dbReference type="GO" id="GO:0005509">
    <property type="term" value="F:calcium ion binding"/>
    <property type="evidence" value="ECO:0007669"/>
    <property type="project" value="InterPro"/>
</dbReference>
<dbReference type="Proteomes" id="UP000515733">
    <property type="component" value="Chromosome"/>
</dbReference>
<comment type="subcellular location">
    <subcellularLocation>
        <location evidence="2">Secreted</location>
    </subcellularLocation>
</comment>
<dbReference type="Pfam" id="PF13946">
    <property type="entry name" value="DUF4214"/>
    <property type="match status" value="1"/>
</dbReference>
<evidence type="ECO:0000256" key="5">
    <source>
        <dbReference type="ARBA" id="ARBA00022737"/>
    </source>
</evidence>
<dbReference type="Gene3D" id="3.40.390.10">
    <property type="entry name" value="Collagenase (Catalytic Domain)"/>
    <property type="match status" value="1"/>
</dbReference>
<evidence type="ECO:0000256" key="4">
    <source>
        <dbReference type="ARBA" id="ARBA00022525"/>
    </source>
</evidence>
<dbReference type="SUPFAM" id="SSF55486">
    <property type="entry name" value="Metalloproteases ('zincins'), catalytic domain"/>
    <property type="match status" value="1"/>
</dbReference>
<comment type="cofactor">
    <cofactor evidence="1">
        <name>Ca(2+)</name>
        <dbReference type="ChEBI" id="CHEBI:29108"/>
    </cofactor>
</comment>
<dbReference type="InterPro" id="IPR001343">
    <property type="entry name" value="Hemolysn_Ca-bd"/>
</dbReference>
<dbReference type="CDD" id="cd04277">
    <property type="entry name" value="ZnMc_serralysin_like"/>
    <property type="match status" value="1"/>
</dbReference>
<dbReference type="AlphaFoldDB" id="A0A6S6XRI6"/>
<dbReference type="InterPro" id="IPR006026">
    <property type="entry name" value="Peptidase_Metallo"/>
</dbReference>
<dbReference type="Pfam" id="PF00353">
    <property type="entry name" value="HemolysinCabind"/>
    <property type="match status" value="1"/>
</dbReference>
<protein>
    <submittedName>
        <fullName evidence="7">Peptidase M10 serralysin C terminal</fullName>
    </submittedName>
</protein>
<evidence type="ECO:0000256" key="1">
    <source>
        <dbReference type="ARBA" id="ARBA00001913"/>
    </source>
</evidence>
<evidence type="ECO:0000256" key="2">
    <source>
        <dbReference type="ARBA" id="ARBA00004613"/>
    </source>
</evidence>
<evidence type="ECO:0000256" key="3">
    <source>
        <dbReference type="ARBA" id="ARBA00009490"/>
    </source>
</evidence>
<organism evidence="7 8">
    <name type="scientific">Denitratisoma oestradiolicum</name>
    <dbReference type="NCBI Taxonomy" id="311182"/>
    <lineage>
        <taxon>Bacteria</taxon>
        <taxon>Pseudomonadati</taxon>
        <taxon>Pseudomonadota</taxon>
        <taxon>Betaproteobacteria</taxon>
        <taxon>Nitrosomonadales</taxon>
        <taxon>Sterolibacteriaceae</taxon>
        <taxon>Denitratisoma</taxon>
    </lineage>
</organism>
<dbReference type="SUPFAM" id="SSF51120">
    <property type="entry name" value="beta-Roll"/>
    <property type="match status" value="1"/>
</dbReference>
<dbReference type="InterPro" id="IPR034033">
    <property type="entry name" value="Serralysin-like"/>
</dbReference>
<proteinExistence type="inferred from homology"/>
<dbReference type="InterPro" id="IPR025282">
    <property type="entry name" value="DUF4214"/>
</dbReference>
<keyword evidence="8" id="KW-1185">Reference proteome</keyword>
<dbReference type="InterPro" id="IPR024079">
    <property type="entry name" value="MetalloPept_cat_dom_sf"/>
</dbReference>
<comment type="similarity">
    <text evidence="3">Belongs to the peptidase M10B family.</text>
</comment>
<feature type="domain" description="Peptidase metallopeptidase" evidence="6">
    <location>
        <begin position="30"/>
        <end position="225"/>
    </location>
</feature>
<dbReference type="Pfam" id="PF08548">
    <property type="entry name" value="Peptidase_M10_C"/>
    <property type="match status" value="1"/>
</dbReference>
<evidence type="ECO:0000313" key="8">
    <source>
        <dbReference type="Proteomes" id="UP000515733"/>
    </source>
</evidence>
<evidence type="ECO:0000313" key="7">
    <source>
        <dbReference type="EMBL" id="CAB1367280.1"/>
    </source>
</evidence>